<accession>A0A9W8EDU8</accession>
<keyword evidence="2" id="KW-1185">Reference proteome</keyword>
<dbReference type="EMBL" id="JANBQF010000532">
    <property type="protein sequence ID" value="KAJ2000442.1"/>
    <property type="molecule type" value="Genomic_DNA"/>
</dbReference>
<reference evidence="1" key="1">
    <citation type="submission" date="2022-07" db="EMBL/GenBank/DDBJ databases">
        <title>Phylogenomic reconstructions and comparative analyses of Kickxellomycotina fungi.</title>
        <authorList>
            <person name="Reynolds N.K."/>
            <person name="Stajich J.E."/>
            <person name="Barry K."/>
            <person name="Grigoriev I.V."/>
            <person name="Crous P."/>
            <person name="Smith M.E."/>
        </authorList>
    </citation>
    <scope>NUCLEOTIDE SEQUENCE</scope>
    <source>
        <strain evidence="1">IMI 214461</strain>
    </source>
</reference>
<name>A0A9W8EDU8_9FUNG</name>
<evidence type="ECO:0000313" key="1">
    <source>
        <dbReference type="EMBL" id="KAJ2000442.1"/>
    </source>
</evidence>
<evidence type="ECO:0000313" key="2">
    <source>
        <dbReference type="Proteomes" id="UP001150907"/>
    </source>
</evidence>
<sequence>MSTPLGNLPEMPGSYLLTSLYAKSPAFIPRNTSFLMNLLASSQLCSFLHSIKTS</sequence>
<protein>
    <submittedName>
        <fullName evidence="1">Uncharacterized protein</fullName>
    </submittedName>
</protein>
<comment type="caution">
    <text evidence="1">The sequence shown here is derived from an EMBL/GenBank/DDBJ whole genome shotgun (WGS) entry which is preliminary data.</text>
</comment>
<gene>
    <name evidence="1" type="ORF">H4R26_004618</name>
</gene>
<feature type="non-terminal residue" evidence="1">
    <location>
        <position position="54"/>
    </location>
</feature>
<organism evidence="1 2">
    <name type="scientific">Coemansia thaxteri</name>
    <dbReference type="NCBI Taxonomy" id="2663907"/>
    <lineage>
        <taxon>Eukaryota</taxon>
        <taxon>Fungi</taxon>
        <taxon>Fungi incertae sedis</taxon>
        <taxon>Zoopagomycota</taxon>
        <taxon>Kickxellomycotina</taxon>
        <taxon>Kickxellomycetes</taxon>
        <taxon>Kickxellales</taxon>
        <taxon>Kickxellaceae</taxon>
        <taxon>Coemansia</taxon>
    </lineage>
</organism>
<dbReference type="Proteomes" id="UP001150907">
    <property type="component" value="Unassembled WGS sequence"/>
</dbReference>
<proteinExistence type="predicted"/>
<dbReference type="AlphaFoldDB" id="A0A9W8EDU8"/>